<protein>
    <recommendedName>
        <fullName evidence="1">Type I restriction enzyme R protein N-terminal domain-containing protein</fullName>
    </recommendedName>
</protein>
<reference evidence="2 4" key="2">
    <citation type="submission" date="2014-07" db="EMBL/GenBank/DDBJ databases">
        <title>Porphyromonadaceae bacterium OUH 334697 = ATCC BAA-2682 = DSM 28341 draft genome.</title>
        <authorList>
            <person name="Sydenham T.V."/>
            <person name="Hasman H."/>
            <person name="Justesen U.S."/>
        </authorList>
    </citation>
    <scope>NUCLEOTIDE SEQUENCE [LARGE SCALE GENOMIC DNA]</scope>
    <source>
        <strain evidence="2 4">OUH 334697</strain>
    </source>
</reference>
<gene>
    <name evidence="3" type="ORF">BA92_07580</name>
    <name evidence="2" type="ORF">IE90_13180</name>
</gene>
<comment type="caution">
    <text evidence="3">The sequence shown here is derived from an EMBL/GenBank/DDBJ whole genome shotgun (WGS) entry which is preliminary data.</text>
</comment>
<evidence type="ECO:0000259" key="1">
    <source>
        <dbReference type="Pfam" id="PF13588"/>
    </source>
</evidence>
<sequence>MKELCLPAFDYKVKKQQGQMLIFDIVRKRYVVLTPEEWVRQHFIHFLVAYREFPVRLIAVEKEVAVCGLKQRFDIVCYDRQGEPYLIVECKAPTVSLSQVVFDQAFRYNLSVGARFVAITNGCELYCGEMTESRVFRLLAGIPYFGA</sequence>
<organism evidence="3 5">
    <name type="scientific">Sanguibacteroides justesenii</name>
    <dbReference type="NCBI Taxonomy" id="1547597"/>
    <lineage>
        <taxon>Bacteria</taxon>
        <taxon>Pseudomonadati</taxon>
        <taxon>Bacteroidota</taxon>
        <taxon>Bacteroidia</taxon>
        <taxon>Bacteroidales</taxon>
        <taxon>Porphyromonadaceae</taxon>
        <taxon>Sanguibacteroides</taxon>
    </lineage>
</organism>
<dbReference type="AlphaFoldDB" id="A0A0C3REG2"/>
<keyword evidence="5" id="KW-1185">Reference proteome</keyword>
<evidence type="ECO:0000313" key="2">
    <source>
        <dbReference type="EMBL" id="KIO43156.1"/>
    </source>
</evidence>
<dbReference type="EMBL" id="JPIT01000032">
    <property type="protein sequence ID" value="KIO43156.1"/>
    <property type="molecule type" value="Genomic_DNA"/>
</dbReference>
<dbReference type="OrthoDB" id="9790377at2"/>
<dbReference type="EMBL" id="JPIU01000038">
    <property type="protein sequence ID" value="KIO44871.1"/>
    <property type="molecule type" value="Genomic_DNA"/>
</dbReference>
<name>A0A0C3REG2_9PORP</name>
<dbReference type="Proteomes" id="UP000031980">
    <property type="component" value="Unassembled WGS sequence"/>
</dbReference>
<dbReference type="RefSeq" id="WP_041504272.1">
    <property type="nucleotide sequence ID" value="NZ_JPIT01000032.1"/>
</dbReference>
<dbReference type="Proteomes" id="UP000031937">
    <property type="component" value="Unassembled WGS sequence"/>
</dbReference>
<dbReference type="Pfam" id="PF13588">
    <property type="entry name" value="HSDR_N_2"/>
    <property type="match status" value="1"/>
</dbReference>
<reference evidence="3 5" key="1">
    <citation type="submission" date="2014-07" db="EMBL/GenBank/DDBJ databases">
        <title>Porphyromonadaceae bacterium OUH 308042 = ATCC BAA-2681 = DSM 28342 draft genome.</title>
        <authorList>
            <person name="Sydenham T.V."/>
            <person name="Hasman H."/>
            <person name="Justensen U.S."/>
        </authorList>
    </citation>
    <scope>NUCLEOTIDE SEQUENCE [LARGE SCALE GENOMIC DNA]</scope>
    <source>
        <strain evidence="3 5">OUH 308042</strain>
    </source>
</reference>
<evidence type="ECO:0000313" key="5">
    <source>
        <dbReference type="Proteomes" id="UP000031980"/>
    </source>
</evidence>
<proteinExistence type="predicted"/>
<accession>A0A0C3REG2</accession>
<dbReference type="InterPro" id="IPR029464">
    <property type="entry name" value="HSDR_N"/>
</dbReference>
<evidence type="ECO:0000313" key="3">
    <source>
        <dbReference type="EMBL" id="KIO44871.1"/>
    </source>
</evidence>
<evidence type="ECO:0000313" key="4">
    <source>
        <dbReference type="Proteomes" id="UP000031937"/>
    </source>
</evidence>
<feature type="domain" description="Type I restriction enzyme R protein N-terminal" evidence="1">
    <location>
        <begin position="35"/>
        <end position="143"/>
    </location>
</feature>